<dbReference type="AlphaFoldDB" id="A0A532V4I1"/>
<feature type="coiled-coil region" evidence="1">
    <location>
        <begin position="123"/>
        <end position="150"/>
    </location>
</feature>
<evidence type="ECO:0000259" key="3">
    <source>
        <dbReference type="Pfam" id="PF13411"/>
    </source>
</evidence>
<feature type="domain" description="HTH merR-type" evidence="3">
    <location>
        <begin position="25"/>
        <end position="90"/>
    </location>
</feature>
<accession>A0A532V4I1</accession>
<evidence type="ECO:0000313" key="4">
    <source>
        <dbReference type="EMBL" id="TKJ42110.1"/>
    </source>
</evidence>
<feature type="compositionally biased region" description="Basic and acidic residues" evidence="2">
    <location>
        <begin position="151"/>
        <end position="166"/>
    </location>
</feature>
<sequence>MDFDDRSVGDDPVEEKKESAYLNTADVAALVGVSATTISRYRSEFAAYLNPFTPPGGGRGYKPTAVELFKVIQEMKARRASWFEIKQTLEERFAGKEPGEETLGARSFRHSLETIRRAQLTMANELFALLREVNHRLDKLEKNVRLHRTRKDEDLSARPESRKDDVSLSEPLFPNNEDAEEPSM</sequence>
<dbReference type="GO" id="GO:0006355">
    <property type="term" value="P:regulation of DNA-templated transcription"/>
    <property type="evidence" value="ECO:0007669"/>
    <property type="project" value="InterPro"/>
</dbReference>
<dbReference type="InterPro" id="IPR000551">
    <property type="entry name" value="MerR-type_HTH_dom"/>
</dbReference>
<dbReference type="SUPFAM" id="SSF46955">
    <property type="entry name" value="Putative DNA-binding domain"/>
    <property type="match status" value="1"/>
</dbReference>
<gene>
    <name evidence="4" type="ORF">CEE37_00080</name>
</gene>
<name>A0A532V4I1_UNCL8</name>
<evidence type="ECO:0000313" key="5">
    <source>
        <dbReference type="Proteomes" id="UP000319619"/>
    </source>
</evidence>
<keyword evidence="1" id="KW-0175">Coiled coil</keyword>
<dbReference type="EMBL" id="NJBN01000001">
    <property type="protein sequence ID" value="TKJ42110.1"/>
    <property type="molecule type" value="Genomic_DNA"/>
</dbReference>
<protein>
    <recommendedName>
        <fullName evidence="3">HTH merR-type domain-containing protein</fullName>
    </recommendedName>
</protein>
<dbReference type="Proteomes" id="UP000319619">
    <property type="component" value="Unassembled WGS sequence"/>
</dbReference>
<comment type="caution">
    <text evidence="4">The sequence shown here is derived from an EMBL/GenBank/DDBJ whole genome shotgun (WGS) entry which is preliminary data.</text>
</comment>
<evidence type="ECO:0000256" key="2">
    <source>
        <dbReference type="SAM" id="MobiDB-lite"/>
    </source>
</evidence>
<proteinExistence type="predicted"/>
<feature type="region of interest" description="Disordered" evidence="2">
    <location>
        <begin position="151"/>
        <end position="184"/>
    </location>
</feature>
<evidence type="ECO:0000256" key="1">
    <source>
        <dbReference type="SAM" id="Coils"/>
    </source>
</evidence>
<dbReference type="GO" id="GO:0003677">
    <property type="term" value="F:DNA binding"/>
    <property type="evidence" value="ECO:0007669"/>
    <property type="project" value="InterPro"/>
</dbReference>
<reference evidence="4 5" key="1">
    <citation type="submission" date="2017-06" db="EMBL/GenBank/DDBJ databases">
        <title>Novel microbial phyla capable of carbon fixation and sulfur reduction in deep-sea sediments.</title>
        <authorList>
            <person name="Huang J."/>
            <person name="Baker B."/>
            <person name="Wang Y."/>
        </authorList>
    </citation>
    <scope>NUCLEOTIDE SEQUENCE [LARGE SCALE GENOMIC DNA]</scope>
    <source>
        <strain evidence="4">B3_LCP</strain>
    </source>
</reference>
<organism evidence="4 5">
    <name type="scientific">candidate division LCP-89 bacterium B3_LCP</name>
    <dbReference type="NCBI Taxonomy" id="2012998"/>
    <lineage>
        <taxon>Bacteria</taxon>
        <taxon>Pseudomonadati</taxon>
        <taxon>Bacteria division LCP-89</taxon>
    </lineage>
</organism>
<dbReference type="Gene3D" id="1.10.1660.10">
    <property type="match status" value="1"/>
</dbReference>
<dbReference type="InterPro" id="IPR009061">
    <property type="entry name" value="DNA-bd_dom_put_sf"/>
</dbReference>
<dbReference type="Pfam" id="PF13411">
    <property type="entry name" value="MerR_1"/>
    <property type="match status" value="1"/>
</dbReference>